<keyword evidence="4" id="KW-1185">Reference proteome</keyword>
<dbReference type="AlphaFoldDB" id="A0A146G668"/>
<dbReference type="Proteomes" id="UP000076023">
    <property type="component" value="Unassembled WGS sequence"/>
</dbReference>
<keyword evidence="1" id="KW-0732">Signal</keyword>
<gene>
    <name evidence="3" type="ORF">TSACC_2842</name>
</gene>
<evidence type="ECO:0000256" key="1">
    <source>
        <dbReference type="SAM" id="SignalP"/>
    </source>
</evidence>
<protein>
    <submittedName>
        <fullName evidence="3">PEP-CTERM protein-sorting domain-containing protein</fullName>
    </submittedName>
</protein>
<reference evidence="4" key="1">
    <citation type="journal article" date="2017" name="Genome Announc.">
        <title>Draft Genome Sequence of Terrimicrobium sacchariphilum NM-5T, a Facultative Anaerobic Soil Bacterium of the Class Spartobacteria.</title>
        <authorList>
            <person name="Qiu Y.L."/>
            <person name="Tourlousse D.M."/>
            <person name="Matsuura N."/>
            <person name="Ohashi A."/>
            <person name="Sekiguchi Y."/>
        </authorList>
    </citation>
    <scope>NUCLEOTIDE SEQUENCE [LARGE SCALE GENOMIC DNA]</scope>
    <source>
        <strain evidence="4">NM-5</strain>
    </source>
</reference>
<name>A0A146G668_TERSA</name>
<proteinExistence type="predicted"/>
<evidence type="ECO:0000313" key="3">
    <source>
        <dbReference type="EMBL" id="GAT32444.1"/>
    </source>
</evidence>
<evidence type="ECO:0000259" key="2">
    <source>
        <dbReference type="Pfam" id="PF07589"/>
    </source>
</evidence>
<dbReference type="NCBIfam" id="TIGR02595">
    <property type="entry name" value="PEP_CTERM"/>
    <property type="match status" value="1"/>
</dbReference>
<feature type="chain" id="PRO_5007524461" evidence="1">
    <location>
        <begin position="28"/>
        <end position="827"/>
    </location>
</feature>
<dbReference type="EMBL" id="BDCO01000002">
    <property type="protein sequence ID" value="GAT32444.1"/>
    <property type="molecule type" value="Genomic_DNA"/>
</dbReference>
<organism evidence="3 4">
    <name type="scientific">Terrimicrobium sacchariphilum</name>
    <dbReference type="NCBI Taxonomy" id="690879"/>
    <lineage>
        <taxon>Bacteria</taxon>
        <taxon>Pseudomonadati</taxon>
        <taxon>Verrucomicrobiota</taxon>
        <taxon>Terrimicrobiia</taxon>
        <taxon>Terrimicrobiales</taxon>
        <taxon>Terrimicrobiaceae</taxon>
        <taxon>Terrimicrobium</taxon>
    </lineage>
</organism>
<dbReference type="InterPro" id="IPR013424">
    <property type="entry name" value="Ice-binding_C"/>
</dbReference>
<accession>A0A146G668</accession>
<sequence length="827" mass="85171">MKKTLLTNRLSAAVAILLLAGPSMAFADSYFNWTGAGANDDFSTAENWVWNQAPSGDPQAYERLFFAGSSGSVNNDLLGAAYQELFFEDGDYGYFGNAADVAQLTLSLRNSDSSSLWVGADIRGADIFFDYDDFRVDQSASANLHFGVGGEIHLTGEAANRFSTYGYGAFQSRVVLAGPNGRIVADGPAEAWIGGATLGLNGGDQPGVSGRIGSNVHVYLDHGSQLKLNAFGGEADTFTETISQLTVVGSAIINVDGPSGAHDTILSIPPDISPGGLALYNASNGELGAAVGPAPRIMLQGQGDSAFLGAQQFYLNGNVNWGGGFAPYEFAAYDTTRGVISATTLSNPADLSTATSSDVVQIDTANPAALADDPEATRDYKLTGNATVKALAFNGDLLYSKLEGEPGPVATLSLEHLLLTHDTAAVVVNLDFGAAAGSITTENWFLNGYPEVDVVADIAGTNSLTVRGYGELNYRAAASFSGELVVAGGYLNLADAGSFANVDTVRLGVPGQILSSLELYGVDNTGPSPVTVDRLKDDVQIVVQGNSELSLESDAAGVTATTEVVGSIVVSGPRSSFSLVVQAGDLDTHSAASAASWEVGSLSFDGSASEASVALAAFGEGNTIRINGGPILLENGNVLTITQMDGGRVITQGIGIAEGSTSSLYLHGGIEGDLDLQGGHFGVGEGGGSILGNLTLGEGAHTTLWLPALADEDSPSPFSSLETPLLFIDGNLVLGGAIYLGQSGGFQTGSWLAFQYTGDFTALAWTINGMDGEYTLTVDEATHSVYVNAVPEPSTYLLVALGGAALAFGFSRRRMAAASSGQQGLVA</sequence>
<comment type="caution">
    <text evidence="3">The sequence shown here is derived from an EMBL/GenBank/DDBJ whole genome shotgun (WGS) entry which is preliminary data.</text>
</comment>
<dbReference type="InParanoid" id="A0A146G668"/>
<evidence type="ECO:0000313" key="4">
    <source>
        <dbReference type="Proteomes" id="UP000076023"/>
    </source>
</evidence>
<feature type="signal peptide" evidence="1">
    <location>
        <begin position="1"/>
        <end position="27"/>
    </location>
</feature>
<dbReference type="Pfam" id="PF07589">
    <property type="entry name" value="PEP-CTERM"/>
    <property type="match status" value="1"/>
</dbReference>
<dbReference type="RefSeq" id="WP_075078276.1">
    <property type="nucleotide sequence ID" value="NZ_BDCO01000002.1"/>
</dbReference>
<feature type="domain" description="Ice-binding protein C-terminal" evidence="2">
    <location>
        <begin position="789"/>
        <end position="813"/>
    </location>
</feature>